<dbReference type="Gene3D" id="1.10.150.570">
    <property type="entry name" value="GidA associated domain, C-terminal subdomain"/>
    <property type="match status" value="1"/>
</dbReference>
<dbReference type="InterPro" id="IPR036188">
    <property type="entry name" value="FAD/NAD-bd_sf"/>
</dbReference>
<dbReference type="GO" id="GO:0030488">
    <property type="term" value="P:tRNA methylation"/>
    <property type="evidence" value="ECO:0007669"/>
    <property type="project" value="TreeGrafter"/>
</dbReference>
<dbReference type="Pfam" id="PF13932">
    <property type="entry name" value="SAM_GIDA_C"/>
    <property type="match status" value="1"/>
</dbReference>
<dbReference type="STRING" id="1489064.WH96_10395"/>
<organism evidence="13 14">
    <name type="scientific">Kiloniella spongiae</name>
    <dbReference type="NCBI Taxonomy" id="1489064"/>
    <lineage>
        <taxon>Bacteria</taxon>
        <taxon>Pseudomonadati</taxon>
        <taxon>Pseudomonadota</taxon>
        <taxon>Alphaproteobacteria</taxon>
        <taxon>Rhodospirillales</taxon>
        <taxon>Kiloniellaceae</taxon>
        <taxon>Kiloniella</taxon>
    </lineage>
</organism>
<dbReference type="InterPro" id="IPR047001">
    <property type="entry name" value="MnmG_C_subdom"/>
</dbReference>
<keyword evidence="5 11" id="KW-0285">Flavoprotein</keyword>
<dbReference type="HAMAP" id="MF_00129">
    <property type="entry name" value="MnmG_GidA"/>
    <property type="match status" value="1"/>
</dbReference>
<dbReference type="InterPro" id="IPR026904">
    <property type="entry name" value="MnmG_C"/>
</dbReference>
<evidence type="ECO:0000259" key="12">
    <source>
        <dbReference type="SMART" id="SM01228"/>
    </source>
</evidence>
<evidence type="ECO:0000313" key="14">
    <source>
        <dbReference type="Proteomes" id="UP000035444"/>
    </source>
</evidence>
<evidence type="ECO:0000256" key="4">
    <source>
        <dbReference type="ARBA" id="ARBA00020461"/>
    </source>
</evidence>
<evidence type="ECO:0000256" key="7">
    <source>
        <dbReference type="ARBA" id="ARBA00022827"/>
    </source>
</evidence>
<evidence type="ECO:0000256" key="3">
    <source>
        <dbReference type="ARBA" id="ARBA00007653"/>
    </source>
</evidence>
<feature type="domain" description="tRNA uridine 5-carboxymethylaminomethyl modification enzyme C-terminal subdomain" evidence="12">
    <location>
        <begin position="540"/>
        <end position="611"/>
    </location>
</feature>
<evidence type="ECO:0000256" key="5">
    <source>
        <dbReference type="ARBA" id="ARBA00022630"/>
    </source>
</evidence>
<dbReference type="Proteomes" id="UP000035444">
    <property type="component" value="Unassembled WGS sequence"/>
</dbReference>
<evidence type="ECO:0000256" key="2">
    <source>
        <dbReference type="ARBA" id="ARBA00003717"/>
    </source>
</evidence>
<dbReference type="SMART" id="SM01228">
    <property type="entry name" value="GIDA_assoc_3"/>
    <property type="match status" value="1"/>
</dbReference>
<evidence type="ECO:0000256" key="1">
    <source>
        <dbReference type="ARBA" id="ARBA00001974"/>
    </source>
</evidence>
<dbReference type="Gene3D" id="3.50.50.60">
    <property type="entry name" value="FAD/NAD(P)-binding domain"/>
    <property type="match status" value="2"/>
</dbReference>
<keyword evidence="7 11" id="KW-0274">FAD</keyword>
<keyword evidence="11" id="KW-0963">Cytoplasm</keyword>
<dbReference type="InterPro" id="IPR049312">
    <property type="entry name" value="GIDA_C_N"/>
</dbReference>
<sequence length="622" mass="68345">MKNYDVIVVGGGHAGTEAAAAAARMGAATLLVTHKKSTIGVMSCNPAIGGLGKGHLVREIDALDGLMGKAIDRGGIQFRVLNRSKGPAVRGPRAQADRKLYKEAIQNLLDDQENLTILEAPVEDLILDENDVCCGVITASGEKIFSSGVVLTTGTFLNGLIHLGKKQIPAGRVGDEPAIGLSKTLSRFGFELGRLKTGTPARLDTRTIDYSNLVVQPGDTPPEPFSYMTKEISQEQVACHITYTNVDTHGIIAENIDQSPMYSGQIESKGPRYCPSIEDKVVRFKEKDRHQIFIEPEGLDDVNVYPNGISTSLPEDVQEDFLKTIPGLEKAKILQHGYAIEYDYVDPRELRPTLETLKVQGLYFAGQINGTTGYEEAGAQGLIAGVNAALKSKGSERDFVLDRADAYMGVMIDDLVSLGVTEPYRMFTSRAEYRLKLRADNADQRLTPIGLNIGCIKEDRASVFNKKMTELSKARAFAKEHSATPNELISYNINVNKDGQRRSIFDLLRYPEVTIEVLTKVWPELSQFDQVIVEQLEIDASYAGYIERQDADIRAFRKDEALKLPENFNYASVPSLSNEIVQKLNQSKPETLGAASRISGVTPAALVALLRYVRKLDKNYVA</sequence>
<dbReference type="EMBL" id="LAQL01000006">
    <property type="protein sequence ID" value="KLN60862.1"/>
    <property type="molecule type" value="Genomic_DNA"/>
</dbReference>
<dbReference type="InterPro" id="IPR004416">
    <property type="entry name" value="MnmG"/>
</dbReference>
<evidence type="ECO:0000256" key="10">
    <source>
        <dbReference type="ARBA" id="ARBA00031800"/>
    </source>
</evidence>
<dbReference type="NCBIfam" id="TIGR00136">
    <property type="entry name" value="mnmG_gidA"/>
    <property type="match status" value="1"/>
</dbReference>
<dbReference type="PRINTS" id="PR00411">
    <property type="entry name" value="PNDRDTASEI"/>
</dbReference>
<dbReference type="FunFam" id="3.50.50.60:FF:000002">
    <property type="entry name" value="tRNA uridine 5-carboxymethylaminomethyl modification enzyme MnmG"/>
    <property type="match status" value="1"/>
</dbReference>
<dbReference type="PATRIC" id="fig|1489064.4.peg.3374"/>
<dbReference type="Pfam" id="PF01134">
    <property type="entry name" value="GIDA"/>
    <property type="match status" value="1"/>
</dbReference>
<dbReference type="FunFam" id="3.50.50.60:FF:000145">
    <property type="entry name" value="tRNA uridine 5-carboxymethylaminomethyl modification enzyme"/>
    <property type="match status" value="1"/>
</dbReference>
<dbReference type="GO" id="GO:0002098">
    <property type="term" value="P:tRNA wobble uridine modification"/>
    <property type="evidence" value="ECO:0007669"/>
    <property type="project" value="InterPro"/>
</dbReference>
<dbReference type="InterPro" id="IPR020595">
    <property type="entry name" value="MnmG-rel_CS"/>
</dbReference>
<dbReference type="PANTHER" id="PTHR11806">
    <property type="entry name" value="GLUCOSE INHIBITED DIVISION PROTEIN A"/>
    <property type="match status" value="1"/>
</dbReference>
<comment type="cofactor">
    <cofactor evidence="1 11">
        <name>FAD</name>
        <dbReference type="ChEBI" id="CHEBI:57692"/>
    </cofactor>
</comment>
<dbReference type="InterPro" id="IPR040131">
    <property type="entry name" value="MnmG_N"/>
</dbReference>
<comment type="caution">
    <text evidence="13">The sequence shown here is derived from an EMBL/GenBank/DDBJ whole genome shotgun (WGS) entry which is preliminary data.</text>
</comment>
<proteinExistence type="inferred from homology"/>
<dbReference type="PANTHER" id="PTHR11806:SF0">
    <property type="entry name" value="PROTEIN MTO1 HOMOLOG, MITOCHONDRIAL"/>
    <property type="match status" value="1"/>
</dbReference>
<gene>
    <name evidence="11" type="primary">mnmG</name>
    <name evidence="11" type="synonym">gidA</name>
    <name evidence="13" type="ORF">WH96_10395</name>
</gene>
<evidence type="ECO:0000256" key="11">
    <source>
        <dbReference type="HAMAP-Rule" id="MF_00129"/>
    </source>
</evidence>
<dbReference type="InterPro" id="IPR044920">
    <property type="entry name" value="MnmG_C_subdom_sf"/>
</dbReference>
<reference evidence="13 14" key="1">
    <citation type="submission" date="2015-03" db="EMBL/GenBank/DDBJ databases">
        <title>Genome Sequence of Kiloniella spongiae MEBiC09566, isolated from a marine sponge.</title>
        <authorList>
            <person name="Shao Z."/>
            <person name="Wang L."/>
            <person name="Li X."/>
        </authorList>
    </citation>
    <scope>NUCLEOTIDE SEQUENCE [LARGE SCALE GENOMIC DNA]</scope>
    <source>
        <strain evidence="13 14">MEBiC09566</strain>
    </source>
</reference>
<dbReference type="Pfam" id="PF21680">
    <property type="entry name" value="GIDA_C_1st"/>
    <property type="match status" value="1"/>
</dbReference>
<comment type="similarity">
    <text evidence="3 11">Belongs to the MnmG family.</text>
</comment>
<dbReference type="RefSeq" id="WP_047764075.1">
    <property type="nucleotide sequence ID" value="NZ_LAQL01000006.1"/>
</dbReference>
<evidence type="ECO:0000313" key="13">
    <source>
        <dbReference type="EMBL" id="KLN60862.1"/>
    </source>
</evidence>
<keyword evidence="6 11" id="KW-0819">tRNA processing</keyword>
<name>A0A0H2MJC5_9PROT</name>
<dbReference type="PROSITE" id="PS01281">
    <property type="entry name" value="GIDA_2"/>
    <property type="match status" value="1"/>
</dbReference>
<dbReference type="SUPFAM" id="SSF51905">
    <property type="entry name" value="FAD/NAD(P)-binding domain"/>
    <property type="match status" value="1"/>
</dbReference>
<evidence type="ECO:0000256" key="8">
    <source>
        <dbReference type="ARBA" id="ARBA00023027"/>
    </source>
</evidence>
<dbReference type="InterPro" id="IPR002218">
    <property type="entry name" value="MnmG-rel"/>
</dbReference>
<comment type="function">
    <text evidence="2 11">NAD-binding protein involved in the addition of a carboxymethylaminomethyl (cmnm) group at the wobble position (U34) of certain tRNAs, forming tRNA-cmnm(5)s(2)U34.</text>
</comment>
<protein>
    <recommendedName>
        <fullName evidence="4 11">tRNA uridine 5-carboxymethylaminomethyl modification enzyme MnmG</fullName>
    </recommendedName>
    <alternativeName>
        <fullName evidence="10 11">Glucose-inhibited division protein A</fullName>
    </alternativeName>
</protein>
<dbReference type="FunFam" id="1.10.150.570:FF:000001">
    <property type="entry name" value="tRNA uridine 5-carboxymethylaminomethyl modification enzyme MnmG"/>
    <property type="match status" value="1"/>
</dbReference>
<dbReference type="OrthoDB" id="9815560at2"/>
<comment type="subcellular location">
    <subcellularLocation>
        <location evidence="11">Cytoplasm</location>
    </subcellularLocation>
</comment>
<dbReference type="Gene3D" id="1.10.10.1800">
    <property type="entry name" value="tRNA uridine 5-carboxymethylaminomethyl modification enzyme MnmG/GidA"/>
    <property type="match status" value="1"/>
</dbReference>
<evidence type="ECO:0000256" key="6">
    <source>
        <dbReference type="ARBA" id="ARBA00022694"/>
    </source>
</evidence>
<feature type="binding site" evidence="11">
    <location>
        <begin position="10"/>
        <end position="15"/>
    </location>
    <ligand>
        <name>FAD</name>
        <dbReference type="ChEBI" id="CHEBI:57692"/>
    </ligand>
</feature>
<comment type="caution">
    <text evidence="11">Lacks conserved residue(s) required for the propagation of feature annotation.</text>
</comment>
<keyword evidence="14" id="KW-1185">Reference proteome</keyword>
<comment type="subunit">
    <text evidence="9 11">Homodimer. Heterotetramer of two MnmE and two MnmG subunits.</text>
</comment>
<dbReference type="GO" id="GO:0050660">
    <property type="term" value="F:flavin adenine dinucleotide binding"/>
    <property type="evidence" value="ECO:0007669"/>
    <property type="project" value="UniProtKB-UniRule"/>
</dbReference>
<evidence type="ECO:0000256" key="9">
    <source>
        <dbReference type="ARBA" id="ARBA00025948"/>
    </source>
</evidence>
<dbReference type="GO" id="GO:0005829">
    <property type="term" value="C:cytosol"/>
    <property type="evidence" value="ECO:0007669"/>
    <property type="project" value="TreeGrafter"/>
</dbReference>
<feature type="binding site" evidence="11">
    <location>
        <begin position="270"/>
        <end position="284"/>
    </location>
    <ligand>
        <name>NAD(+)</name>
        <dbReference type="ChEBI" id="CHEBI:57540"/>
    </ligand>
</feature>
<dbReference type="PROSITE" id="PS01280">
    <property type="entry name" value="GIDA_1"/>
    <property type="match status" value="1"/>
</dbReference>
<dbReference type="AlphaFoldDB" id="A0A0H2MJC5"/>
<accession>A0A0H2MJC5</accession>
<keyword evidence="8 11" id="KW-0520">NAD</keyword>